<reference evidence="2" key="1">
    <citation type="submission" date="2020-04" db="EMBL/GenBank/DDBJ databases">
        <authorList>
            <person name="Alioto T."/>
            <person name="Alioto T."/>
            <person name="Gomez Garrido J."/>
        </authorList>
    </citation>
    <scope>NUCLEOTIDE SEQUENCE</scope>
    <source>
        <strain evidence="2">A484AB</strain>
    </source>
</reference>
<feature type="compositionally biased region" description="Basic residues" evidence="1">
    <location>
        <begin position="274"/>
        <end position="287"/>
    </location>
</feature>
<dbReference type="PANTHER" id="PTHR37984:SF11">
    <property type="entry name" value="INTEGRASE CATALYTIC DOMAIN-CONTAINING PROTEIN"/>
    <property type="match status" value="1"/>
</dbReference>
<accession>A0A6S7I9P5</accession>
<comment type="caution">
    <text evidence="2">The sequence shown here is derived from an EMBL/GenBank/DDBJ whole genome shotgun (WGS) entry which is preliminary data.</text>
</comment>
<dbReference type="InterPro" id="IPR043502">
    <property type="entry name" value="DNA/RNA_pol_sf"/>
</dbReference>
<dbReference type="EMBL" id="CACRXK020003926">
    <property type="protein sequence ID" value="CAB4000788.1"/>
    <property type="molecule type" value="Genomic_DNA"/>
</dbReference>
<dbReference type="SUPFAM" id="SSF56672">
    <property type="entry name" value="DNA/RNA polymerases"/>
    <property type="match status" value="1"/>
</dbReference>
<dbReference type="GO" id="GO:0003676">
    <property type="term" value="F:nucleic acid binding"/>
    <property type="evidence" value="ECO:0007669"/>
    <property type="project" value="InterPro"/>
</dbReference>
<keyword evidence="3" id="KW-1185">Reference proteome</keyword>
<evidence type="ECO:0000313" key="2">
    <source>
        <dbReference type="EMBL" id="CAB4000788.1"/>
    </source>
</evidence>
<dbReference type="PANTHER" id="PTHR37984">
    <property type="entry name" value="PROTEIN CBG26694"/>
    <property type="match status" value="1"/>
</dbReference>
<name>A0A6S7I9P5_PARCT</name>
<dbReference type="PROSITE" id="PS50158">
    <property type="entry name" value="ZF_CCHC"/>
    <property type="match status" value="1"/>
</dbReference>
<feature type="region of interest" description="Disordered" evidence="1">
    <location>
        <begin position="263"/>
        <end position="296"/>
    </location>
</feature>
<dbReference type="Gene3D" id="4.10.60.10">
    <property type="entry name" value="Zinc finger, CCHC-type"/>
    <property type="match status" value="1"/>
</dbReference>
<gene>
    <name evidence="2" type="ORF">PACLA_8A014539</name>
</gene>
<dbReference type="InterPro" id="IPR050951">
    <property type="entry name" value="Retrovirus_Pol_polyprotein"/>
</dbReference>
<dbReference type="InterPro" id="IPR001878">
    <property type="entry name" value="Znf_CCHC"/>
</dbReference>
<dbReference type="SMART" id="SM00343">
    <property type="entry name" value="ZnF_C2HC"/>
    <property type="match status" value="2"/>
</dbReference>
<dbReference type="CDD" id="cd01647">
    <property type="entry name" value="RT_LTR"/>
    <property type="match status" value="1"/>
</dbReference>
<feature type="compositionally biased region" description="Basic and acidic residues" evidence="1">
    <location>
        <begin position="264"/>
        <end position="273"/>
    </location>
</feature>
<proteinExistence type="predicted"/>
<dbReference type="GO" id="GO:0008270">
    <property type="term" value="F:zinc ion binding"/>
    <property type="evidence" value="ECO:0007669"/>
    <property type="project" value="InterPro"/>
</dbReference>
<evidence type="ECO:0000256" key="1">
    <source>
        <dbReference type="SAM" id="MobiDB-lite"/>
    </source>
</evidence>
<sequence length="493" mass="55921">MATGRINVAPMAPFDPMSDPNSLSQRWKTWKRRFETYLVALNVTEKKQKRALLLYQAGQETKDIFDTLVDIGEDDDYDSAIAALDTYFLPKKHVDFEIFKFREAKQQPHETIDQFSTHLRKLAATCDFENIDKEVKSAIIQNCLSKRLRRYALLDSEVTLAKILAKGRAFELSESQATGIENALDSTHISDEVVEAVHPTTKHNRRDKQHTSFHRQDFYTSSECRNCGGPWPHNNNICPAKGKSCLNCGKSNHFAKVCRSARKARFDQQENRRPSKKYHKNKGHKIYGKPSSSESSSEDEFIFTLKPTECLTGATTTQVHVIKGNFGCLLSYQTASALGLIMLNVNNVKPEHATHEQLMKEYANLFNGIGTLKNFEVKLHIDDTVPPVAQTPRRIPFHMRQKVSDALDTLENDGIIEKVSDATPWVSPLVVIPKKDGEIRLCIDMRMANQAIQRERHPTPTVDDLIHKLNGATIFTKLDLRSGYHQLSLAEES</sequence>
<dbReference type="OrthoDB" id="5989588at2759"/>
<dbReference type="Proteomes" id="UP001152795">
    <property type="component" value="Unassembled WGS sequence"/>
</dbReference>
<dbReference type="Gene3D" id="3.10.10.10">
    <property type="entry name" value="HIV Type 1 Reverse Transcriptase, subunit A, domain 1"/>
    <property type="match status" value="1"/>
</dbReference>
<evidence type="ECO:0000313" key="3">
    <source>
        <dbReference type="Proteomes" id="UP001152795"/>
    </source>
</evidence>
<dbReference type="FunFam" id="3.10.10.10:FF:000003">
    <property type="entry name" value="Retrovirus-related Pol polyprotein from transposon 297-like Protein"/>
    <property type="match status" value="1"/>
</dbReference>
<protein>
    <submittedName>
        <fullName evidence="2">Transposon Ty3-G Gag-Pol poly</fullName>
    </submittedName>
</protein>
<dbReference type="AlphaFoldDB" id="A0A6S7I9P5"/>
<organism evidence="2 3">
    <name type="scientific">Paramuricea clavata</name>
    <name type="common">Red gorgonian</name>
    <name type="synonym">Violescent sea-whip</name>
    <dbReference type="NCBI Taxonomy" id="317549"/>
    <lineage>
        <taxon>Eukaryota</taxon>
        <taxon>Metazoa</taxon>
        <taxon>Cnidaria</taxon>
        <taxon>Anthozoa</taxon>
        <taxon>Octocorallia</taxon>
        <taxon>Malacalcyonacea</taxon>
        <taxon>Plexauridae</taxon>
        <taxon>Paramuricea</taxon>
    </lineage>
</organism>